<proteinExistence type="predicted"/>
<dbReference type="STRING" id="1834181.A5880_000755"/>
<sequence>MFINKEKEHEILDNMKQEELFLKESSNALEMNQAIYDD</sequence>
<protein>
    <submittedName>
        <fullName evidence="1">Uncharacterized protein</fullName>
    </submittedName>
</protein>
<organism evidence="1">
    <name type="scientific">Candidatus Enterococcus mansonii</name>
    <dbReference type="NCBI Taxonomy" id="1834181"/>
    <lineage>
        <taxon>Bacteria</taxon>
        <taxon>Bacillati</taxon>
        <taxon>Bacillota</taxon>
        <taxon>Bacilli</taxon>
        <taxon>Lactobacillales</taxon>
        <taxon>Enterococcaceae</taxon>
        <taxon>Enterococcus</taxon>
    </lineage>
</organism>
<evidence type="ECO:0000313" key="1">
    <source>
        <dbReference type="EMBL" id="OTO10072.1"/>
    </source>
</evidence>
<comment type="caution">
    <text evidence="1">The sequence shown here is derived from an EMBL/GenBank/DDBJ whole genome shotgun (WGS) entry which is preliminary data.</text>
</comment>
<dbReference type="AlphaFoldDB" id="A0A242CJV9"/>
<gene>
    <name evidence="1" type="ORF">A5880_000755</name>
</gene>
<accession>A0A242CJV9</accession>
<name>A0A242CJV9_9ENTE</name>
<reference evidence="1" key="1">
    <citation type="submission" date="2017-05" db="EMBL/GenBank/DDBJ databases">
        <title>The Genome Sequence of Enterococcus sp. 4G2_DIV0659.</title>
        <authorList>
            <consortium name="The Broad Institute Genomics Platform"/>
            <consortium name="The Broad Institute Genomic Center for Infectious Diseases"/>
            <person name="Earl A."/>
            <person name="Manson A."/>
            <person name="Schwartman J."/>
            <person name="Gilmore M."/>
            <person name="Abouelleil A."/>
            <person name="Cao P."/>
            <person name="Chapman S."/>
            <person name="Cusick C."/>
            <person name="Shea T."/>
            <person name="Young S."/>
            <person name="Neafsey D."/>
            <person name="Nusbaum C."/>
            <person name="Birren B."/>
        </authorList>
    </citation>
    <scope>NUCLEOTIDE SEQUENCE [LARGE SCALE GENOMIC DNA]</scope>
    <source>
        <strain evidence="1">4G2_DIV0659</strain>
    </source>
</reference>
<dbReference type="EMBL" id="NGLE01000001">
    <property type="protein sequence ID" value="OTO10072.1"/>
    <property type="molecule type" value="Genomic_DNA"/>
</dbReference>